<keyword evidence="2" id="KW-1185">Reference proteome</keyword>
<name>A0ABQ8LGR8_LABRO</name>
<comment type="caution">
    <text evidence="1">The sequence shown here is derived from an EMBL/GenBank/DDBJ whole genome shotgun (WGS) entry which is preliminary data.</text>
</comment>
<dbReference type="Proteomes" id="UP000830375">
    <property type="component" value="Unassembled WGS sequence"/>
</dbReference>
<gene>
    <name evidence="1" type="ORF">H4Q32_015931</name>
</gene>
<evidence type="ECO:0000313" key="2">
    <source>
        <dbReference type="Proteomes" id="UP000830375"/>
    </source>
</evidence>
<evidence type="ECO:0000313" key="1">
    <source>
        <dbReference type="EMBL" id="KAI2649884.1"/>
    </source>
</evidence>
<accession>A0ABQ8LGR8</accession>
<proteinExistence type="predicted"/>
<reference evidence="1 2" key="1">
    <citation type="submission" date="2022-01" db="EMBL/GenBank/DDBJ databases">
        <title>A high-quality chromosome-level genome assembly of rohu carp, Labeo rohita.</title>
        <authorList>
            <person name="Arick M.A. II"/>
            <person name="Hsu C.-Y."/>
            <person name="Magbanua Z."/>
            <person name="Pechanova O."/>
            <person name="Grover C."/>
            <person name="Miller E."/>
            <person name="Thrash A."/>
            <person name="Ezzel L."/>
            <person name="Alam S."/>
            <person name="Benzie J."/>
            <person name="Hamilton M."/>
            <person name="Karsi A."/>
            <person name="Lawrence M.L."/>
            <person name="Peterson D.G."/>
        </authorList>
    </citation>
    <scope>NUCLEOTIDE SEQUENCE [LARGE SCALE GENOMIC DNA]</scope>
    <source>
        <strain evidence="2">BAU-BD-2019</strain>
        <tissue evidence="1">Blood</tissue>
    </source>
</reference>
<dbReference type="EMBL" id="JACTAM010000023">
    <property type="protein sequence ID" value="KAI2649884.1"/>
    <property type="molecule type" value="Genomic_DNA"/>
</dbReference>
<sequence>MQRKALPTAPPLRVNGELKLELGLMDLIPPSSELSIDPEPSVCPDLPFAHPQPTICAVDSLRICHSPSASWLEDPSFPPPASESWTLPHSSDPAAPPRLLCSLVSTVAHQPTSSTGLPHPSGSALVGRCPAIASGLRLCLGAPSHWLRWAPPFLQLRLSNLSLGLISLALRILGDALSCRLSVSTSTFSAAVGRPPGVVSPSFTIAPPPGSLGLAWLLLLRVPSVSFLRLIHPGPFCLLLGSSLHCHHPGLCLLSTSRESVLCQSLLLH</sequence>
<organism evidence="1 2">
    <name type="scientific">Labeo rohita</name>
    <name type="common">Indian major carp</name>
    <name type="synonym">Cyprinus rohita</name>
    <dbReference type="NCBI Taxonomy" id="84645"/>
    <lineage>
        <taxon>Eukaryota</taxon>
        <taxon>Metazoa</taxon>
        <taxon>Chordata</taxon>
        <taxon>Craniata</taxon>
        <taxon>Vertebrata</taxon>
        <taxon>Euteleostomi</taxon>
        <taxon>Actinopterygii</taxon>
        <taxon>Neopterygii</taxon>
        <taxon>Teleostei</taxon>
        <taxon>Ostariophysi</taxon>
        <taxon>Cypriniformes</taxon>
        <taxon>Cyprinidae</taxon>
        <taxon>Labeoninae</taxon>
        <taxon>Labeonini</taxon>
        <taxon>Labeo</taxon>
    </lineage>
</organism>
<protein>
    <submittedName>
        <fullName evidence="1">Lysophospholipase</fullName>
    </submittedName>
</protein>